<evidence type="ECO:0000259" key="8">
    <source>
        <dbReference type="PROSITE" id="PS50113"/>
    </source>
</evidence>
<dbReference type="PRINTS" id="PR00344">
    <property type="entry name" value="BCTRLSENSOR"/>
</dbReference>
<dbReference type="Pfam" id="PF02518">
    <property type="entry name" value="HATPase_c"/>
    <property type="match status" value="1"/>
</dbReference>
<dbReference type="InterPro" id="IPR003594">
    <property type="entry name" value="HATPase_dom"/>
</dbReference>
<feature type="domain" description="PAS" evidence="7">
    <location>
        <begin position="11"/>
        <end position="70"/>
    </location>
</feature>
<dbReference type="Gene3D" id="3.30.450.20">
    <property type="entry name" value="PAS domain"/>
    <property type="match status" value="1"/>
</dbReference>
<dbReference type="Gene3D" id="1.10.287.130">
    <property type="match status" value="1"/>
</dbReference>
<evidence type="ECO:0000313" key="10">
    <source>
        <dbReference type="Proteomes" id="UP000199415"/>
    </source>
</evidence>
<comment type="catalytic activity">
    <reaction evidence="1">
        <text>ATP + protein L-histidine = ADP + protein N-phospho-L-histidine.</text>
        <dbReference type="EC" id="2.7.13.3"/>
    </reaction>
</comment>
<evidence type="ECO:0000256" key="1">
    <source>
        <dbReference type="ARBA" id="ARBA00000085"/>
    </source>
</evidence>
<dbReference type="STRING" id="1082479.SAMN05216241_11044"/>
<dbReference type="CDD" id="cd00082">
    <property type="entry name" value="HisKA"/>
    <property type="match status" value="1"/>
</dbReference>
<dbReference type="Proteomes" id="UP000199415">
    <property type="component" value="Unassembled WGS sequence"/>
</dbReference>
<evidence type="ECO:0000259" key="7">
    <source>
        <dbReference type="PROSITE" id="PS50112"/>
    </source>
</evidence>
<dbReference type="InterPro" id="IPR000014">
    <property type="entry name" value="PAS"/>
</dbReference>
<evidence type="ECO:0000259" key="6">
    <source>
        <dbReference type="PROSITE" id="PS50109"/>
    </source>
</evidence>
<dbReference type="InterPro" id="IPR004358">
    <property type="entry name" value="Sig_transdc_His_kin-like_C"/>
</dbReference>
<evidence type="ECO:0000256" key="5">
    <source>
        <dbReference type="ARBA" id="ARBA00022777"/>
    </source>
</evidence>
<gene>
    <name evidence="9" type="ORF">SAMN05216241_11044</name>
</gene>
<dbReference type="Gene3D" id="3.30.565.10">
    <property type="entry name" value="Histidine kinase-like ATPase, C-terminal domain"/>
    <property type="match status" value="1"/>
</dbReference>
<dbReference type="AlphaFoldDB" id="A0A1G7TRB2"/>
<accession>A0A1G7TRB2</accession>
<proteinExistence type="predicted"/>
<dbReference type="SUPFAM" id="SSF55874">
    <property type="entry name" value="ATPase domain of HSP90 chaperone/DNA topoisomerase II/histidine kinase"/>
    <property type="match status" value="1"/>
</dbReference>
<evidence type="ECO:0000256" key="3">
    <source>
        <dbReference type="ARBA" id="ARBA00022553"/>
    </source>
</evidence>
<sequence length="368" mass="40402">MTITDELPAYLPDGVISVDADQTIVFANAGAGDIFGYSPANLLGQPLEILIPPRYRTAHRDHVERFLRADEAGRFMGQRGEIVGLRAKGAEFPAEASFFKTEHENTHYLTAVVRDITERKQRQQELVAARRAAEEANKAKDHLITSINHELRTPLNAIVGFSSMIENDIYGNIGNENYIDAARNVKDSAKHLLELVNDILTMSSLQMGQYDIHEENINLRQIVTECCMMNEPSAQTKGVELEADVSPAWHLLADPKLIRQSLVNALANAVKFTPAGGRVKISVERTAANDVALTVADTGSGIDEKDLPRVTDAFNQADTDRISTSEGIGLGLSLVKAMVESLGGQLHIESTKNVGTSLMMIFPAWRLR</sequence>
<keyword evidence="10" id="KW-1185">Reference proteome</keyword>
<dbReference type="InterPro" id="IPR003661">
    <property type="entry name" value="HisK_dim/P_dom"/>
</dbReference>
<dbReference type="SMART" id="SM00091">
    <property type="entry name" value="PAS"/>
    <property type="match status" value="1"/>
</dbReference>
<dbReference type="RefSeq" id="WP_090021161.1">
    <property type="nucleotide sequence ID" value="NZ_FNCE01000010.1"/>
</dbReference>
<evidence type="ECO:0000256" key="4">
    <source>
        <dbReference type="ARBA" id="ARBA00022679"/>
    </source>
</evidence>
<dbReference type="OrthoDB" id="8477705at2"/>
<dbReference type="PROSITE" id="PS50112">
    <property type="entry name" value="PAS"/>
    <property type="match status" value="1"/>
</dbReference>
<keyword evidence="4" id="KW-0808">Transferase</keyword>
<dbReference type="EMBL" id="FNCE01000010">
    <property type="protein sequence ID" value="SDG37817.1"/>
    <property type="molecule type" value="Genomic_DNA"/>
</dbReference>
<dbReference type="CDD" id="cd00130">
    <property type="entry name" value="PAS"/>
    <property type="match status" value="1"/>
</dbReference>
<keyword evidence="3" id="KW-0597">Phosphoprotein</keyword>
<dbReference type="PROSITE" id="PS50113">
    <property type="entry name" value="PAC"/>
    <property type="match status" value="1"/>
</dbReference>
<name>A0A1G7TRB2_9PROT</name>
<feature type="domain" description="PAC" evidence="8">
    <location>
        <begin position="78"/>
        <end position="128"/>
    </location>
</feature>
<organism evidence="9 10">
    <name type="scientific">Limimonas halophila</name>
    <dbReference type="NCBI Taxonomy" id="1082479"/>
    <lineage>
        <taxon>Bacteria</taxon>
        <taxon>Pseudomonadati</taxon>
        <taxon>Pseudomonadota</taxon>
        <taxon>Alphaproteobacteria</taxon>
        <taxon>Rhodospirillales</taxon>
        <taxon>Rhodovibrionaceae</taxon>
        <taxon>Limimonas</taxon>
    </lineage>
</organism>
<dbReference type="InterPro" id="IPR005467">
    <property type="entry name" value="His_kinase_dom"/>
</dbReference>
<dbReference type="SUPFAM" id="SSF55785">
    <property type="entry name" value="PYP-like sensor domain (PAS domain)"/>
    <property type="match status" value="1"/>
</dbReference>
<dbReference type="InterPro" id="IPR036097">
    <property type="entry name" value="HisK_dim/P_sf"/>
</dbReference>
<dbReference type="SMART" id="SM00387">
    <property type="entry name" value="HATPase_c"/>
    <property type="match status" value="1"/>
</dbReference>
<dbReference type="InterPro" id="IPR000700">
    <property type="entry name" value="PAS-assoc_C"/>
</dbReference>
<reference evidence="9 10" key="1">
    <citation type="submission" date="2016-10" db="EMBL/GenBank/DDBJ databases">
        <authorList>
            <person name="de Groot N.N."/>
        </authorList>
    </citation>
    <scope>NUCLEOTIDE SEQUENCE [LARGE SCALE GENOMIC DNA]</scope>
    <source>
        <strain evidence="9 10">DSM 25584</strain>
    </source>
</reference>
<dbReference type="InterPro" id="IPR036890">
    <property type="entry name" value="HATPase_C_sf"/>
</dbReference>
<evidence type="ECO:0000313" key="9">
    <source>
        <dbReference type="EMBL" id="SDG37817.1"/>
    </source>
</evidence>
<dbReference type="InterPro" id="IPR035965">
    <property type="entry name" value="PAS-like_dom_sf"/>
</dbReference>
<dbReference type="PROSITE" id="PS50109">
    <property type="entry name" value="HIS_KIN"/>
    <property type="match status" value="1"/>
</dbReference>
<dbReference type="SMART" id="SM00388">
    <property type="entry name" value="HisKA"/>
    <property type="match status" value="1"/>
</dbReference>
<dbReference type="Pfam" id="PF13426">
    <property type="entry name" value="PAS_9"/>
    <property type="match status" value="1"/>
</dbReference>
<protein>
    <recommendedName>
        <fullName evidence="2">histidine kinase</fullName>
        <ecNumber evidence="2">2.7.13.3</ecNumber>
    </recommendedName>
</protein>
<dbReference type="GO" id="GO:0000155">
    <property type="term" value="F:phosphorelay sensor kinase activity"/>
    <property type="evidence" value="ECO:0007669"/>
    <property type="project" value="InterPro"/>
</dbReference>
<feature type="domain" description="Histidine kinase" evidence="6">
    <location>
        <begin position="146"/>
        <end position="366"/>
    </location>
</feature>
<dbReference type="SUPFAM" id="SSF47384">
    <property type="entry name" value="Homodimeric domain of signal transducing histidine kinase"/>
    <property type="match status" value="1"/>
</dbReference>
<dbReference type="Pfam" id="PF00512">
    <property type="entry name" value="HisKA"/>
    <property type="match status" value="1"/>
</dbReference>
<keyword evidence="5 9" id="KW-0418">Kinase</keyword>
<evidence type="ECO:0000256" key="2">
    <source>
        <dbReference type="ARBA" id="ARBA00012438"/>
    </source>
</evidence>
<dbReference type="PANTHER" id="PTHR43047">
    <property type="entry name" value="TWO-COMPONENT HISTIDINE PROTEIN KINASE"/>
    <property type="match status" value="1"/>
</dbReference>
<dbReference type="EC" id="2.7.13.3" evidence="2"/>
<dbReference type="NCBIfam" id="TIGR00229">
    <property type="entry name" value="sensory_box"/>
    <property type="match status" value="1"/>
</dbReference>